<gene>
    <name evidence="1" type="ORF">FB45DRAFT_792565</name>
</gene>
<feature type="non-terminal residue" evidence="1">
    <location>
        <position position="289"/>
    </location>
</feature>
<evidence type="ECO:0000313" key="1">
    <source>
        <dbReference type="EMBL" id="KAJ7633161.1"/>
    </source>
</evidence>
<accession>A0AAD7BXI2</accession>
<dbReference type="Gene3D" id="1.20.1280.50">
    <property type="match status" value="1"/>
</dbReference>
<proteinExistence type="predicted"/>
<organism evidence="1 2">
    <name type="scientific">Roridomyces roridus</name>
    <dbReference type="NCBI Taxonomy" id="1738132"/>
    <lineage>
        <taxon>Eukaryota</taxon>
        <taxon>Fungi</taxon>
        <taxon>Dikarya</taxon>
        <taxon>Basidiomycota</taxon>
        <taxon>Agaricomycotina</taxon>
        <taxon>Agaricomycetes</taxon>
        <taxon>Agaricomycetidae</taxon>
        <taxon>Agaricales</taxon>
        <taxon>Marasmiineae</taxon>
        <taxon>Mycenaceae</taxon>
        <taxon>Roridomyces</taxon>
    </lineage>
</organism>
<keyword evidence="2" id="KW-1185">Reference proteome</keyword>
<sequence length="289" mass="32700">MASLTATRARIAQLDTDIEKLRQLMDPLLAERERCQQTLADYKYPVLTLPAEITAEIFLQLLHSYPHRPSFFGPQSPAFLLQICRRWRDVASSAPALWSTMELLLYNSSYHAQQRDLLKVWLQRSGNCALSVLFDYYTESADDEPLIQECIETLLDHAWRWQDIDIIFAFGKLCKITGPMPLLRSASIGMESGEQRPETPVVLFAEAPALKHVVLHASFNPSILKLPWSQITSLTAKAVYAREAVEILRHTTILEDCTLNIYPGEPGPPTDFSIPPLPLRSLRLQCVAV</sequence>
<reference evidence="1" key="1">
    <citation type="submission" date="2023-03" db="EMBL/GenBank/DDBJ databases">
        <title>Massive genome expansion in bonnet fungi (Mycena s.s.) driven by repeated elements and novel gene families across ecological guilds.</title>
        <authorList>
            <consortium name="Lawrence Berkeley National Laboratory"/>
            <person name="Harder C.B."/>
            <person name="Miyauchi S."/>
            <person name="Viragh M."/>
            <person name="Kuo A."/>
            <person name="Thoen E."/>
            <person name="Andreopoulos B."/>
            <person name="Lu D."/>
            <person name="Skrede I."/>
            <person name="Drula E."/>
            <person name="Henrissat B."/>
            <person name="Morin E."/>
            <person name="Kohler A."/>
            <person name="Barry K."/>
            <person name="LaButti K."/>
            <person name="Morin E."/>
            <person name="Salamov A."/>
            <person name="Lipzen A."/>
            <person name="Mereny Z."/>
            <person name="Hegedus B."/>
            <person name="Baldrian P."/>
            <person name="Stursova M."/>
            <person name="Weitz H."/>
            <person name="Taylor A."/>
            <person name="Grigoriev I.V."/>
            <person name="Nagy L.G."/>
            <person name="Martin F."/>
            <person name="Kauserud H."/>
        </authorList>
    </citation>
    <scope>NUCLEOTIDE SEQUENCE</scope>
    <source>
        <strain evidence="1">9284</strain>
    </source>
</reference>
<comment type="caution">
    <text evidence="1">The sequence shown here is derived from an EMBL/GenBank/DDBJ whole genome shotgun (WGS) entry which is preliminary data.</text>
</comment>
<dbReference type="Proteomes" id="UP001221142">
    <property type="component" value="Unassembled WGS sequence"/>
</dbReference>
<dbReference type="AlphaFoldDB" id="A0AAD7BXI2"/>
<evidence type="ECO:0000313" key="2">
    <source>
        <dbReference type="Proteomes" id="UP001221142"/>
    </source>
</evidence>
<dbReference type="EMBL" id="JARKIF010000008">
    <property type="protein sequence ID" value="KAJ7633161.1"/>
    <property type="molecule type" value="Genomic_DNA"/>
</dbReference>
<evidence type="ECO:0008006" key="3">
    <source>
        <dbReference type="Google" id="ProtNLM"/>
    </source>
</evidence>
<protein>
    <recommendedName>
        <fullName evidence="3">F-box domain-containing protein</fullName>
    </recommendedName>
</protein>
<name>A0AAD7BXI2_9AGAR</name>